<name>A0ABT4X7E6_9BACI</name>
<accession>A0ABT4X7E6</accession>
<gene>
    <name evidence="1" type="ORF">PJ311_16740</name>
</gene>
<evidence type="ECO:0000313" key="1">
    <source>
        <dbReference type="EMBL" id="MDA7028217.1"/>
    </source>
</evidence>
<comment type="caution">
    <text evidence="1">The sequence shown here is derived from an EMBL/GenBank/DDBJ whole genome shotgun (WGS) entry which is preliminary data.</text>
</comment>
<keyword evidence="2" id="KW-1185">Reference proteome</keyword>
<evidence type="ECO:0000313" key="2">
    <source>
        <dbReference type="Proteomes" id="UP001211894"/>
    </source>
</evidence>
<reference evidence="1 2" key="1">
    <citation type="submission" date="2023-01" db="EMBL/GenBank/DDBJ databases">
        <title>Bacillus changyiensis sp. nov., isolated from a coastal deposit.</title>
        <authorList>
            <person name="Xiao G."/>
            <person name="Lai Q."/>
            <person name="Hu Z."/>
            <person name="Shao Z."/>
        </authorList>
    </citation>
    <scope>NUCLEOTIDE SEQUENCE [LARGE SCALE GENOMIC DNA]</scope>
    <source>
        <strain evidence="1 2">CLL-7-23</strain>
    </source>
</reference>
<protein>
    <submittedName>
        <fullName evidence="1">Uncharacterized protein</fullName>
    </submittedName>
</protein>
<sequence>MNNKVPTKTDVKAKLAEIQGIPEDSLPMKKVIDILKGYQADGIMNERLKKS</sequence>
<proteinExistence type="predicted"/>
<organism evidence="1 2">
    <name type="scientific">Bacillus changyiensis</name>
    <dbReference type="NCBI Taxonomy" id="3004103"/>
    <lineage>
        <taxon>Bacteria</taxon>
        <taxon>Bacillati</taxon>
        <taxon>Bacillota</taxon>
        <taxon>Bacilli</taxon>
        <taxon>Bacillales</taxon>
        <taxon>Bacillaceae</taxon>
        <taxon>Bacillus</taxon>
    </lineage>
</organism>
<dbReference type="Proteomes" id="UP001211894">
    <property type="component" value="Unassembled WGS sequence"/>
</dbReference>
<dbReference type="EMBL" id="JAQKAB010000013">
    <property type="protein sequence ID" value="MDA7028217.1"/>
    <property type="molecule type" value="Genomic_DNA"/>
</dbReference>